<dbReference type="EMBL" id="JAGFMF010011868">
    <property type="protein sequence ID" value="KAG8510543.1"/>
    <property type="molecule type" value="Genomic_DNA"/>
</dbReference>
<dbReference type="GO" id="GO:0030514">
    <property type="term" value="P:negative regulation of BMP signaling pathway"/>
    <property type="evidence" value="ECO:0007669"/>
    <property type="project" value="TreeGrafter"/>
</dbReference>
<protein>
    <submittedName>
        <fullName evidence="9">Brorin</fullName>
    </submittedName>
</protein>
<dbReference type="AlphaFoldDB" id="A0A8J5ZUV6"/>
<dbReference type="GO" id="GO:0005615">
    <property type="term" value="C:extracellular space"/>
    <property type="evidence" value="ECO:0007669"/>
    <property type="project" value="TreeGrafter"/>
</dbReference>
<keyword evidence="10" id="KW-1185">Reference proteome</keyword>
<dbReference type="Pfam" id="PF23333">
    <property type="entry name" value="VWC2L_1st"/>
    <property type="match status" value="1"/>
</dbReference>
<evidence type="ECO:0000256" key="2">
    <source>
        <dbReference type="ARBA" id="ARBA00022525"/>
    </source>
</evidence>
<evidence type="ECO:0000256" key="4">
    <source>
        <dbReference type="ARBA" id="ARBA00023018"/>
    </source>
</evidence>
<dbReference type="GO" id="GO:0032281">
    <property type="term" value="C:AMPA glutamate receptor complex"/>
    <property type="evidence" value="ECO:0007669"/>
    <property type="project" value="TreeGrafter"/>
</dbReference>
<dbReference type="Pfam" id="PF23334">
    <property type="entry name" value="VWC2L_2nd"/>
    <property type="match status" value="1"/>
</dbReference>
<comment type="subcellular location">
    <subcellularLocation>
        <location evidence="1">Secreted</location>
    </subcellularLocation>
    <subcellularLocation>
        <location evidence="5">Synapse</location>
    </subcellularLocation>
</comment>
<feature type="signal peptide" evidence="7">
    <location>
        <begin position="1"/>
        <end position="27"/>
    </location>
</feature>
<feature type="domain" description="VWFC" evidence="8">
    <location>
        <begin position="217"/>
        <end position="275"/>
    </location>
</feature>
<evidence type="ECO:0000313" key="10">
    <source>
        <dbReference type="Proteomes" id="UP000700334"/>
    </source>
</evidence>
<evidence type="ECO:0000259" key="8">
    <source>
        <dbReference type="PROSITE" id="PS50184"/>
    </source>
</evidence>
<evidence type="ECO:0000313" key="9">
    <source>
        <dbReference type="EMBL" id="KAG8510543.1"/>
    </source>
</evidence>
<feature type="region of interest" description="Disordered" evidence="6">
    <location>
        <begin position="37"/>
        <end position="144"/>
    </location>
</feature>
<dbReference type="InterPro" id="IPR042979">
    <property type="entry name" value="VWC2/VWC2L"/>
</dbReference>
<feature type="chain" id="PRO_5035316681" evidence="7">
    <location>
        <begin position="28"/>
        <end position="340"/>
    </location>
</feature>
<dbReference type="OrthoDB" id="8574072at2759"/>
<keyword evidence="4" id="KW-0770">Synapse</keyword>
<dbReference type="PANTHER" id="PTHR46252:SF4">
    <property type="entry name" value="BRORIN"/>
    <property type="match status" value="1"/>
</dbReference>
<reference evidence="9" key="1">
    <citation type="journal article" date="2021" name="Evol. Appl.">
        <title>The genome of the Pyrenean desman and the effects of bottlenecks and inbreeding on the genomic landscape of an endangered species.</title>
        <authorList>
            <person name="Escoda L."/>
            <person name="Castresana J."/>
        </authorList>
    </citation>
    <scope>NUCLEOTIDE SEQUENCE</scope>
    <source>
        <strain evidence="9">IBE-C5619</strain>
    </source>
</reference>
<evidence type="ECO:0000256" key="6">
    <source>
        <dbReference type="SAM" id="MobiDB-lite"/>
    </source>
</evidence>
<sequence length="340" mass="37243">MPSSTAMAVGALSSSLLVTCCLMVALCSPSIPLEKLAQAPEQPGQEKREHASRDGPGRVSELGRPARDQSGSGRDWKSKGGRGLTGREAWSKQRQVWAAQGWGTKAGDLQVRSRGDTPQKEPLLPAAAQDSMVPELAPTPEPPEEYAYPDYRGKGCVDESGFVYAIGEKFAPGPSACPCLCTEEGPLCAQPECPRLHPRCIHVDTSQCCPQCKERKNYCEFRGKTYQTLEEFVVSPCERCRCEANGEVLCTVSACPQTECVDPVYEPDQCCPICKNASTLASSKELRMLLVLLISDKSEEEERGFEFVEDDLLWVPSRLVKMNVISAHCWVDTQQSPLPL</sequence>
<accession>A0A8J5ZUV6</accession>
<keyword evidence="2" id="KW-0964">Secreted</keyword>
<evidence type="ECO:0000256" key="1">
    <source>
        <dbReference type="ARBA" id="ARBA00004613"/>
    </source>
</evidence>
<organism evidence="9 10">
    <name type="scientific">Galemys pyrenaicus</name>
    <name type="common">Iberian desman</name>
    <name type="synonym">Pyrenean desman</name>
    <dbReference type="NCBI Taxonomy" id="202257"/>
    <lineage>
        <taxon>Eukaryota</taxon>
        <taxon>Metazoa</taxon>
        <taxon>Chordata</taxon>
        <taxon>Craniata</taxon>
        <taxon>Vertebrata</taxon>
        <taxon>Euteleostomi</taxon>
        <taxon>Mammalia</taxon>
        <taxon>Eutheria</taxon>
        <taxon>Laurasiatheria</taxon>
        <taxon>Eulipotyphla</taxon>
        <taxon>Talpidae</taxon>
        <taxon>Galemys</taxon>
    </lineage>
</organism>
<feature type="compositionally biased region" description="Basic and acidic residues" evidence="6">
    <location>
        <begin position="44"/>
        <end position="56"/>
    </location>
</feature>
<dbReference type="SUPFAM" id="SSF57603">
    <property type="entry name" value="FnI-like domain"/>
    <property type="match status" value="1"/>
</dbReference>
<dbReference type="InterPro" id="IPR001007">
    <property type="entry name" value="VWF_dom"/>
</dbReference>
<keyword evidence="3 7" id="KW-0732">Signal</keyword>
<evidence type="ECO:0000256" key="5">
    <source>
        <dbReference type="ARBA" id="ARBA00034103"/>
    </source>
</evidence>
<evidence type="ECO:0000256" key="3">
    <source>
        <dbReference type="ARBA" id="ARBA00022729"/>
    </source>
</evidence>
<dbReference type="Proteomes" id="UP000700334">
    <property type="component" value="Unassembled WGS sequence"/>
</dbReference>
<comment type="caution">
    <text evidence="9">The sequence shown here is derived from an EMBL/GenBank/DDBJ whole genome shotgun (WGS) entry which is preliminary data.</text>
</comment>
<proteinExistence type="predicted"/>
<dbReference type="Gene3D" id="6.20.200.20">
    <property type="match status" value="1"/>
</dbReference>
<evidence type="ECO:0000256" key="7">
    <source>
        <dbReference type="SAM" id="SignalP"/>
    </source>
</evidence>
<dbReference type="PANTHER" id="PTHR46252">
    <property type="entry name" value="BRORIN FAMILY MEMBER"/>
    <property type="match status" value="1"/>
</dbReference>
<dbReference type="SMART" id="SM00214">
    <property type="entry name" value="VWC"/>
    <property type="match status" value="2"/>
</dbReference>
<dbReference type="GO" id="GO:0045202">
    <property type="term" value="C:synapse"/>
    <property type="evidence" value="ECO:0007669"/>
    <property type="project" value="UniProtKB-SubCell"/>
</dbReference>
<dbReference type="PROSITE" id="PS50184">
    <property type="entry name" value="VWFC_2"/>
    <property type="match status" value="1"/>
</dbReference>
<gene>
    <name evidence="9" type="ORF">J0S82_002599</name>
</gene>
<name>A0A8J5ZUV6_GALPY</name>
<dbReference type="InterPro" id="IPR059152">
    <property type="entry name" value="VWC2L_N"/>
</dbReference>
<dbReference type="PROSITE" id="PS01208">
    <property type="entry name" value="VWFC_1"/>
    <property type="match status" value="1"/>
</dbReference>